<dbReference type="PANTHER" id="PTHR43420:SF12">
    <property type="entry name" value="N-ACETYLTRANSFERASE DOMAIN-CONTAINING PROTEIN"/>
    <property type="match status" value="1"/>
</dbReference>
<dbReference type="CDD" id="cd04301">
    <property type="entry name" value="NAT_SF"/>
    <property type="match status" value="1"/>
</dbReference>
<dbReference type="InterPro" id="IPR016181">
    <property type="entry name" value="Acyl_CoA_acyltransferase"/>
</dbReference>
<evidence type="ECO:0000256" key="1">
    <source>
        <dbReference type="ARBA" id="ARBA00022679"/>
    </source>
</evidence>
<dbReference type="Proteomes" id="UP000661649">
    <property type="component" value="Unassembled WGS sequence"/>
</dbReference>
<dbReference type="InterPro" id="IPR050680">
    <property type="entry name" value="YpeA/RimI_acetyltransf"/>
</dbReference>
<dbReference type="InterPro" id="IPR000182">
    <property type="entry name" value="GNAT_dom"/>
</dbReference>
<organism evidence="4 5">
    <name type="scientific">Blautia stercoris</name>
    <dbReference type="NCBI Taxonomy" id="871664"/>
    <lineage>
        <taxon>Bacteria</taxon>
        <taxon>Bacillati</taxon>
        <taxon>Bacillota</taxon>
        <taxon>Clostridia</taxon>
        <taxon>Lachnospirales</taxon>
        <taxon>Lachnospiraceae</taxon>
        <taxon>Blautia</taxon>
    </lineage>
</organism>
<dbReference type="RefSeq" id="WP_117457292.1">
    <property type="nucleotide sequence ID" value="NZ_JACRTP010000003.1"/>
</dbReference>
<keyword evidence="1" id="KW-0808">Transferase</keyword>
<name>A0ABR7PCW3_9FIRM</name>
<evidence type="ECO:0000313" key="4">
    <source>
        <dbReference type="EMBL" id="MBC8628650.1"/>
    </source>
</evidence>
<dbReference type="Gene3D" id="3.40.630.30">
    <property type="match status" value="1"/>
</dbReference>
<gene>
    <name evidence="4" type="ORF">H8712_08470</name>
</gene>
<evidence type="ECO:0000256" key="2">
    <source>
        <dbReference type="ARBA" id="ARBA00023315"/>
    </source>
</evidence>
<feature type="domain" description="N-acetyltransferase" evidence="3">
    <location>
        <begin position="117"/>
        <end position="248"/>
    </location>
</feature>
<evidence type="ECO:0000313" key="5">
    <source>
        <dbReference type="Proteomes" id="UP000661649"/>
    </source>
</evidence>
<sequence>MKMKIKTIEDLSLNAWPSHKILIYDGWIIRFSCFYTHRTNCVEQIGSSQIALSDKIAYCEEVYEKWNTPAIFKINPLMDSSFDQKLMERGYHIAHTTEVMTMSLESYEPKEPLAEVSLTPHITSDWLNALFEMNGTTNPIHKKIVPSMYHAIPGDTIFATVYDGDNVIGTGLGILDRDYVGIYAIHVAPGYRRRKIGQSICRALLKSAREQGACYAYLQVVKGNFGARTLYESLGFEYLYTYWFRQQF</sequence>
<protein>
    <submittedName>
        <fullName evidence="4">GNAT family N-acetyltransferase</fullName>
    </submittedName>
</protein>
<dbReference type="Pfam" id="PF24553">
    <property type="entry name" value="Rv0428c_C"/>
    <property type="match status" value="1"/>
</dbReference>
<dbReference type="EMBL" id="JACRTP010000003">
    <property type="protein sequence ID" value="MBC8628650.1"/>
    <property type="molecule type" value="Genomic_DNA"/>
</dbReference>
<dbReference type="PANTHER" id="PTHR43420">
    <property type="entry name" value="ACETYLTRANSFERASE"/>
    <property type="match status" value="1"/>
</dbReference>
<dbReference type="PROSITE" id="PS51186">
    <property type="entry name" value="GNAT"/>
    <property type="match status" value="1"/>
</dbReference>
<keyword evidence="2" id="KW-0012">Acyltransferase</keyword>
<accession>A0ABR7PCW3</accession>
<dbReference type="InterPro" id="IPR056935">
    <property type="entry name" value="Rv0428c-like_C"/>
</dbReference>
<dbReference type="SUPFAM" id="SSF55729">
    <property type="entry name" value="Acyl-CoA N-acyltransferases (Nat)"/>
    <property type="match status" value="1"/>
</dbReference>
<keyword evidence="5" id="KW-1185">Reference proteome</keyword>
<proteinExistence type="predicted"/>
<reference evidence="4 5" key="1">
    <citation type="submission" date="2020-08" db="EMBL/GenBank/DDBJ databases">
        <title>Genome public.</title>
        <authorList>
            <person name="Liu C."/>
            <person name="Sun Q."/>
        </authorList>
    </citation>
    <scope>NUCLEOTIDE SEQUENCE [LARGE SCALE GENOMIC DNA]</scope>
    <source>
        <strain evidence="4 5">3_YM_SP_D4_24.mj</strain>
    </source>
</reference>
<evidence type="ECO:0000259" key="3">
    <source>
        <dbReference type="PROSITE" id="PS51186"/>
    </source>
</evidence>
<comment type="caution">
    <text evidence="4">The sequence shown here is derived from an EMBL/GenBank/DDBJ whole genome shotgun (WGS) entry which is preliminary data.</text>
</comment>